<feature type="region of interest" description="Disordered" evidence="1">
    <location>
        <begin position="1"/>
        <end position="31"/>
    </location>
</feature>
<feature type="transmembrane region" description="Helical" evidence="2">
    <location>
        <begin position="144"/>
        <end position="164"/>
    </location>
</feature>
<evidence type="ECO:0000313" key="3">
    <source>
        <dbReference type="EMBL" id="WAE71859.1"/>
    </source>
</evidence>
<proteinExistence type="predicted"/>
<dbReference type="EMBL" id="CP113264">
    <property type="protein sequence ID" value="WAE71859.1"/>
    <property type="molecule type" value="Genomic_DNA"/>
</dbReference>
<keyword evidence="2" id="KW-1133">Transmembrane helix</keyword>
<evidence type="ECO:0000313" key="4">
    <source>
        <dbReference type="Proteomes" id="UP001156498"/>
    </source>
</evidence>
<evidence type="ECO:0000256" key="2">
    <source>
        <dbReference type="SAM" id="Phobius"/>
    </source>
</evidence>
<name>A0ABY6YI18_9ACTN</name>
<feature type="transmembrane region" description="Helical" evidence="2">
    <location>
        <begin position="101"/>
        <end position="124"/>
    </location>
</feature>
<feature type="transmembrane region" description="Helical" evidence="2">
    <location>
        <begin position="315"/>
        <end position="334"/>
    </location>
</feature>
<feature type="compositionally biased region" description="Pro residues" evidence="1">
    <location>
        <begin position="8"/>
        <end position="30"/>
    </location>
</feature>
<dbReference type="Proteomes" id="UP001156498">
    <property type="component" value="Chromosome"/>
</dbReference>
<protein>
    <submittedName>
        <fullName evidence="3">Uncharacterized protein</fullName>
    </submittedName>
</protein>
<gene>
    <name evidence="3" type="ORF">OUQ99_21830</name>
</gene>
<feature type="transmembrane region" description="Helical" evidence="2">
    <location>
        <begin position="176"/>
        <end position="194"/>
    </location>
</feature>
<keyword evidence="2" id="KW-0812">Transmembrane</keyword>
<feature type="transmembrane region" description="Helical" evidence="2">
    <location>
        <begin position="245"/>
        <end position="264"/>
    </location>
</feature>
<evidence type="ECO:0000256" key="1">
    <source>
        <dbReference type="SAM" id="MobiDB-lite"/>
    </source>
</evidence>
<reference evidence="3 4" key="1">
    <citation type="journal article" date="2013" name="Int. J. Syst. Evol. Microbiol.">
        <title>Description of Streptomonospora sediminis sp. nov. and Streptomonospora nanhaiensis sp. nov., and reclassification of Nocardiopsis arabia Hozzein &amp; Goodfellow 2008 as Streptomonospora arabica comb. nov. and emended description of the genus Streptomonospora.</title>
        <authorList>
            <person name="Zhang D.F."/>
            <person name="Pan H.Q."/>
            <person name="He J."/>
            <person name="Zhang X.M."/>
            <person name="Zhang Y.G."/>
            <person name="Klenk H.P."/>
            <person name="Hu J.C."/>
            <person name="Li W.J."/>
        </authorList>
    </citation>
    <scope>NUCLEOTIDE SEQUENCE [LARGE SCALE GENOMIC DNA]</scope>
    <source>
        <strain evidence="3 4">12A09</strain>
    </source>
</reference>
<dbReference type="RefSeq" id="WP_267945662.1">
    <property type="nucleotide sequence ID" value="NZ_CP113264.1"/>
</dbReference>
<feature type="transmembrane region" description="Helical" evidence="2">
    <location>
        <begin position="74"/>
        <end position="94"/>
    </location>
</feature>
<feature type="transmembrane region" description="Helical" evidence="2">
    <location>
        <begin position="39"/>
        <end position="59"/>
    </location>
</feature>
<accession>A0ABY6YI18</accession>
<keyword evidence="2" id="KW-0472">Membrane</keyword>
<organism evidence="3 4">
    <name type="scientific">Streptomonospora nanhaiensis</name>
    <dbReference type="NCBI Taxonomy" id="1323731"/>
    <lineage>
        <taxon>Bacteria</taxon>
        <taxon>Bacillati</taxon>
        <taxon>Actinomycetota</taxon>
        <taxon>Actinomycetes</taxon>
        <taxon>Streptosporangiales</taxon>
        <taxon>Nocardiopsidaceae</taxon>
        <taxon>Streptomonospora</taxon>
    </lineage>
</organism>
<sequence>MNSTFSPAPTPASGPAPEAPGPPEAPSPPDVPRRWHRPLVCFAALCGLLALATCVGMVVDGRTLLGESVWLKPFKFAVSFGLYCLTLAWMFSLFPRWRRTLWVLGTAVAAACLVETVAIFLQAGRGTRSHFNFSTEFDAAVQQMMGNGAVVLLLGTLAIGLLLLVQKRVDRPLSWAIRLGVFLCVAGMAIGPMMTQPTPDQHRAEESGVELQTMGAHSVGAPDGGEGAPVTGWNAESGDLRVPHFVGLHGMQVVPLVALGLAAASRRVPVLKGEGVRTALVVVAGAGYAGSFALLTHQALRGQALFQPDALTLGLGGGLAAVVVLLGAAVYAVAAHRARSGGPGTA</sequence>
<keyword evidence="4" id="KW-1185">Reference proteome</keyword>
<feature type="transmembrane region" description="Helical" evidence="2">
    <location>
        <begin position="276"/>
        <end position="295"/>
    </location>
</feature>